<dbReference type="VEuPathDB" id="TriTrypDB:Tb927.3.180"/>
<comment type="subcellular location">
    <subcellularLocation>
        <location evidence="2">Cell membrane</location>
        <topology evidence="2">Lipid-anchor</topology>
        <topology evidence="2">GPI-anchor</topology>
    </subcellularLocation>
</comment>
<keyword evidence="6" id="KW-0325">Glycoprotein</keyword>
<dbReference type="Gene3D" id="3.30.1680.40">
    <property type="match status" value="1"/>
</dbReference>
<dbReference type="GO" id="GO:0098552">
    <property type="term" value="C:side of membrane"/>
    <property type="evidence" value="ECO:0007669"/>
    <property type="project" value="UniProtKB-KW"/>
</dbReference>
<dbReference type="VEuPathDB" id="TriTrypDB:Tb1125.3.180"/>
<organism evidence="10">
    <name type="scientific">Trypanosoma brucei</name>
    <dbReference type="NCBI Taxonomy" id="5691"/>
    <lineage>
        <taxon>Eukaryota</taxon>
        <taxon>Discoba</taxon>
        <taxon>Euglenozoa</taxon>
        <taxon>Kinetoplastea</taxon>
        <taxon>Metakinetoplastina</taxon>
        <taxon>Trypanosomatida</taxon>
        <taxon>Trypanosomatidae</taxon>
        <taxon>Trypanosoma</taxon>
    </lineage>
</organism>
<sequence length="528" mass="57149">MDCQNRAAIALVKWKAATAAAVALLYVAVTASGSYEALEYTTWSTHCGLAATPRKVHGGILAKLESQISYRNKLEEMEAKLRIYGLKRAGGDEQTTVDMLASTAALMRMASLKEEKTNMQTALIAVGFASEGAAAVSSYLMTIGSLTHNTQTYCLSNTAKSGNGKAELSTAGCRHGKTSDYKAGIGPDEQEVDASGFTKITGKTGAANTGETSKCGLFTHQGNPESAAGIFITAASSKPSFGYGMLKISAQDQTAAQKLSDIKGKTEDDDQTFWSSCHAAVKAGQDMQAEPPLKVDQTLLTVLVASTEMQYILKLEAAASEQKGPEEVTIDLASAKKTYFSSDNNKLEPLWTKIKGENVVDLTKAKGSTKELETVTDTTELHKLLSYYYTVRKEKQKKTAEQVEKLETELAAQKGKSPEAECNKIFEEPKCNEDKICSWHKDVKAGEENCQFNSTKAKEKGVSVTQTQTVGGTETTTDKCKGKGEKDCKSPDWKWEGETCKGSSFLFTKVLAVIFCCFYGFDSILNFF</sequence>
<keyword evidence="7" id="KW-0449">Lipoprotein</keyword>
<evidence type="ECO:0000313" key="10">
    <source>
        <dbReference type="EMBL" id="APD73215.1"/>
    </source>
</evidence>
<evidence type="ECO:0000259" key="9">
    <source>
        <dbReference type="Pfam" id="PF10659"/>
    </source>
</evidence>
<dbReference type="InterPro" id="IPR001812">
    <property type="entry name" value="Trypano_VSG_A_N_dom"/>
</dbReference>
<reference evidence="10" key="1">
    <citation type="submission" date="2016-08" db="EMBL/GenBank/DDBJ databases">
        <title>VSG repertoire of Trypanosoma brucei EATRO 1125.</title>
        <authorList>
            <person name="Cross G.A."/>
        </authorList>
    </citation>
    <scope>NUCLEOTIDE SEQUENCE</scope>
    <source>
        <strain evidence="10">EATRO 1125</strain>
    </source>
</reference>
<dbReference type="Gene3D" id="1.10.470.10">
    <property type="entry name" value="Variant Surface Glycoprotein, subunit A, domain 2"/>
    <property type="match status" value="1"/>
</dbReference>
<dbReference type="InterPro" id="IPR019609">
    <property type="entry name" value="Variant_surf_glycoprt_trypan_C"/>
</dbReference>
<dbReference type="GO" id="GO:0005886">
    <property type="term" value="C:plasma membrane"/>
    <property type="evidence" value="ECO:0007669"/>
    <property type="project" value="UniProtKB-SubCell"/>
</dbReference>
<dbReference type="Pfam" id="PF00913">
    <property type="entry name" value="Trypan_glycop"/>
    <property type="match status" value="1"/>
</dbReference>
<keyword evidence="4" id="KW-0336">GPI-anchor</keyword>
<dbReference type="AlphaFoldDB" id="A0A1J0R5U1"/>
<name>A0A1J0R5U1_9TRYP</name>
<evidence type="ECO:0000256" key="5">
    <source>
        <dbReference type="ARBA" id="ARBA00023136"/>
    </source>
</evidence>
<dbReference type="VEuPathDB" id="TriTrypDB:Tb427_000604700"/>
<dbReference type="Pfam" id="PF10659">
    <property type="entry name" value="Trypan_glycop_C"/>
    <property type="match status" value="1"/>
</dbReference>
<proteinExistence type="predicted"/>
<accession>A0A1J0R5U1</accession>
<dbReference type="EMBL" id="KX699259">
    <property type="protein sequence ID" value="APD73215.1"/>
    <property type="molecule type" value="Genomic_DNA"/>
</dbReference>
<feature type="domain" description="Trypanosome variant surface glycoprotein A-type N-terminal" evidence="8">
    <location>
        <begin position="21"/>
        <end position="388"/>
    </location>
</feature>
<dbReference type="Gene3D" id="3.30.1680.30">
    <property type="match status" value="1"/>
</dbReference>
<evidence type="ECO:0000256" key="2">
    <source>
        <dbReference type="ARBA" id="ARBA00004609"/>
    </source>
</evidence>
<evidence type="ECO:0000256" key="3">
    <source>
        <dbReference type="ARBA" id="ARBA00022475"/>
    </source>
</evidence>
<dbReference type="GO" id="GO:0042783">
    <property type="term" value="P:symbiont-mediated evasion of host immune response"/>
    <property type="evidence" value="ECO:0007669"/>
    <property type="project" value="InterPro"/>
</dbReference>
<keyword evidence="5" id="KW-0472">Membrane</keyword>
<feature type="domain" description="Trypanosome variant surface glycoprotein C-terminal" evidence="9">
    <location>
        <begin position="422"/>
        <end position="519"/>
    </location>
</feature>
<evidence type="ECO:0000256" key="1">
    <source>
        <dbReference type="ARBA" id="ARBA00002523"/>
    </source>
</evidence>
<protein>
    <submittedName>
        <fullName evidence="10">Variant surface glycoprotein 1125.442</fullName>
    </submittedName>
</protein>
<evidence type="ECO:0000256" key="6">
    <source>
        <dbReference type="ARBA" id="ARBA00023180"/>
    </source>
</evidence>
<keyword evidence="3" id="KW-1003">Cell membrane</keyword>
<dbReference type="Gene3D" id="3.90.150.10">
    <property type="entry name" value="Variant Surface Glycoprotein, subunit A domain 1"/>
    <property type="match status" value="1"/>
</dbReference>
<evidence type="ECO:0000256" key="4">
    <source>
        <dbReference type="ARBA" id="ARBA00022622"/>
    </source>
</evidence>
<evidence type="ECO:0000259" key="8">
    <source>
        <dbReference type="Pfam" id="PF00913"/>
    </source>
</evidence>
<comment type="function">
    <text evidence="1">VSG forms a coat on the surface of the parasite. The trypanosome evades the immune response of the host by expressing a series of antigenically distinct VSGs from an estimated 1000 VSG genes.</text>
</comment>
<evidence type="ECO:0000256" key="7">
    <source>
        <dbReference type="ARBA" id="ARBA00023288"/>
    </source>
</evidence>
<dbReference type="SUPFAM" id="SSF58087">
    <property type="entry name" value="Variant surface glycoprotein (N-terminal domain)"/>
    <property type="match status" value="1"/>
</dbReference>